<name>A0ABN9TQE9_9DINO</name>
<feature type="compositionally biased region" description="Gly residues" evidence="1">
    <location>
        <begin position="2722"/>
        <end position="2738"/>
    </location>
</feature>
<feature type="region of interest" description="Disordered" evidence="1">
    <location>
        <begin position="2332"/>
        <end position="2402"/>
    </location>
</feature>
<feature type="region of interest" description="Disordered" evidence="1">
    <location>
        <begin position="1136"/>
        <end position="1159"/>
    </location>
</feature>
<protein>
    <recommendedName>
        <fullName evidence="4">RNA-directed RNA polymerase</fullName>
    </recommendedName>
</protein>
<feature type="non-terminal residue" evidence="2">
    <location>
        <position position="1"/>
    </location>
</feature>
<organism evidence="2 3">
    <name type="scientific">Prorocentrum cordatum</name>
    <dbReference type="NCBI Taxonomy" id="2364126"/>
    <lineage>
        <taxon>Eukaryota</taxon>
        <taxon>Sar</taxon>
        <taxon>Alveolata</taxon>
        <taxon>Dinophyceae</taxon>
        <taxon>Prorocentrales</taxon>
        <taxon>Prorocentraceae</taxon>
        <taxon>Prorocentrum</taxon>
    </lineage>
</organism>
<gene>
    <name evidence="2" type="ORF">PCOR1329_LOCUS40961</name>
</gene>
<evidence type="ECO:0000313" key="2">
    <source>
        <dbReference type="EMBL" id="CAK0847873.1"/>
    </source>
</evidence>
<feature type="compositionally biased region" description="Basic and acidic residues" evidence="1">
    <location>
        <begin position="2332"/>
        <end position="2356"/>
    </location>
</feature>
<feature type="region of interest" description="Disordered" evidence="1">
    <location>
        <begin position="2783"/>
        <end position="2817"/>
    </location>
</feature>
<feature type="region of interest" description="Disordered" evidence="1">
    <location>
        <begin position="1201"/>
        <end position="1223"/>
    </location>
</feature>
<feature type="region of interest" description="Disordered" evidence="1">
    <location>
        <begin position="3765"/>
        <end position="3786"/>
    </location>
</feature>
<proteinExistence type="predicted"/>
<feature type="region of interest" description="Disordered" evidence="1">
    <location>
        <begin position="4896"/>
        <end position="4968"/>
    </location>
</feature>
<evidence type="ECO:0000256" key="1">
    <source>
        <dbReference type="SAM" id="MobiDB-lite"/>
    </source>
</evidence>
<feature type="region of interest" description="Disordered" evidence="1">
    <location>
        <begin position="3700"/>
        <end position="3723"/>
    </location>
</feature>
<feature type="region of interest" description="Disordered" evidence="1">
    <location>
        <begin position="5041"/>
        <end position="5064"/>
    </location>
</feature>
<keyword evidence="3" id="KW-1185">Reference proteome</keyword>
<feature type="compositionally biased region" description="Basic and acidic residues" evidence="1">
    <location>
        <begin position="4896"/>
        <end position="4920"/>
    </location>
</feature>
<feature type="region of interest" description="Disordered" evidence="1">
    <location>
        <begin position="5377"/>
        <end position="5411"/>
    </location>
</feature>
<feature type="region of interest" description="Disordered" evidence="1">
    <location>
        <begin position="230"/>
        <end position="277"/>
    </location>
</feature>
<evidence type="ECO:0008006" key="4">
    <source>
        <dbReference type="Google" id="ProtNLM"/>
    </source>
</evidence>
<sequence length="6143" mass="676419">VDLERPDAGKTASRGTSDHARLGVFLATLAAAFLSCLMRPERREARAEVWPSARALPLPVASGQGRPRPFADFVLDALVGARLSRAMPPRARRYAKCLMERCQPRLPSNKDPVELRATFAQPCNRELASATLSECEEFFAAARALAAAAARCGSRTSVPDAALEAAPRGPMARAQPDCWALTGVVSLVGRVFAVAGHSASLLVPPPPSWGREPPRLSLLSIRLLGLNSSRSRAGRKAGQGETDLNLEAIGEAGLPPERREGEPRPPAGSRPWPGEGPAPHWAHSLLPCCSEALAANPMRRETEKRYPRLLQARGAANLISEAEVAFASTRSRPRLGRICCSQRAAVQLGRDIQIISLEWKPQVSDHRSVLFSRRLSQLPPTAVDPEGRLGVTVRFSRAAEAGAMGCSSRRLERRPRLRPLPPIPPDVKCTAARGPQPVRDLAVKLARGHGLGEAGRARRGSRPGAARSLVAGSSARSAFSLVFSLGSLQALALSRITSQSLRTLPRAWAGTGGGASKAQGANSDLFREWLAEGTEHLETHGPAHAGLADLRLARGLARRAIRCSNISAPGPGGIPYAARSALADLAVDALFDAASLDNAASVTAVQEEPKAKILQTEFHISMLVKVGSIYRDVSLEFPCPLQVMDRATGETYVHCLGWQGRKGLDDISTRSMRRDRHVMSDSDSAVLRGERCLATKRPDVGVAQGFCRLHRISAIASSGIDKFMKDDVSGIINIALSLKASGAMRVFRRALRAVIRARLVVLRGSPGYVADRRRAKLLDVFCPIHPGNRPSFIDRAIVQLCANGNWDNKQRFEVYVTGEYDYEEVVHYVCVHFVKVVAGRCFRPYPRSRWTGARGALERLGLLMNIHGLFQEAYVVFCKSYNVRVPQEHQGQMLPIVDDVDQTAQNSEGHLPVDHKSDANAQFIKQRKQYMKVGLEFSVCVSAPAKLVVMTMVVEPQQALMQSAIDLAGKAWERKQNARHAYAVQQGLDAKSRRFRVQEAHGVAQETKYKDEVTDFLNFPNRTYRLAFDSIRDNDMSYMGRMLGMCPRCRFDPWTLKLVEHYGDDICTERAVIDVVTRAMHEEVDNARREATHASIRRDVIKASCQSPTIELGLASGRFVDRKGKQICDCKSLEARGDDQTGEASGTEEPAPKRSRGPCGGACRAWLSEQLRGVPRAEQDLKGIHDAYKQQTPEERLKYTKDGAAATQAGREGVAKPFGPDAQDVQRALHRDARREELRVMKECVADRMRAQVHDEQQPPHLSYSSLAVLPTGANTFACIADGVAQARRTRHIADKKRALEQKLYDEALAAHTGQSDVSAETLEVVSGVCMSGLPLTTAWEHRPPLTSTVKSACWMPRSARDLAKLVASLDSSSNPACRRIASVLDSDWETRHLVVQHDKCEQFGKMPNTRSTCWIINRCCCRGDKLLLKAMVSGLYACLSRDFPTGKPARHDLQQGWFVACIVSRAPEPLAEEEAEDHVTQTWWLHISFQSLSPLFAVYTGMCSDSSIEDDFVKLEAEEAICCDYDVMDNIRDEVGYGAALHRRYYRLIASEALVGATQPKFQEARAVGEELCFWLGSVIYKRSAAFLRSQAAARGGAPGHGGDLHGAEGEGAEVGIDNGDEHKDHGDLDVHVDGIHGEGGLHVPAEVHLNIGCGEIVYYATTQRFVAYCRDCGHAKCSRERTALAGNRAATGRPVGFLAAWLLDGHNWTDKPNHCGMCISTMTYRMRQNARGIVERMAQIGDVNGQPTLEERRQEDRPLVPPPIEAVRATFYGGNLSPRTFCTPGKWEHGELTGPVIHMDMGMASSSASPASGAQPAMAQPVGAPFHLHGWVASDIDTGVLEVHGAARLRSMGVEIKKLDIFELHRGDWLTQVPSLIFMSNLCPPTGRRDYLQWLLKKYLQWNPSASERRLHYEVMCFEAVIAQCPSASVVTIMRSNEARRGGGTPVVEAQMGHVPGYVPKECNHDAGDDLRPLGGGGTNRVRMKLHGPLRPNDFISPNGDGSINVVALCAAATANRMKVLFLGEWDGSLSLGCAVGCMHHQTLDRELGIGMVFDRGIVPRRSLNNQRPSTYKEFYEYAMQYRAVQIVDEATRMNAPWPEDWEDRLNPYVGLNTACMWHWAQGFPFAVLALPSRSACTSLSQCFYFPSQCLHFPLAVLALPSRSACITSLSQRFPFAAHFTSNSLSSILDKFCRVPYLTRFMKLMEQIKIKTMVIKTLGARLRSLKCAARGGVHHLQNAITRDSDHDRLNQQILERMDDEMSTDTVVLFGVNVSVELFGVYVPVRVYVPCRARIPVVTYRSDDLPWNYQKDVMVEYEVVQKQRLVIQLRSKRDPPADTSQKRRDLLKRLRDDSPKPTPPQEKGSMKVRRCSPVSKAEEGEEINSSQEDVAKEKKDVTKEKEVALEAPPRAVTVLPEQGATPTVVEGTDEITDRVLKKRFLTLLRKLKFQKLKTWRLSVRNRVMRTRLNAISNASQVALTADDVAAENDLEHLNRKPKCDFCGECQDGGQYFDKDACMKCYRHWKNHHGYIPRADAVKMYREDDCFKECWNNGMKAEADGSISLTVGEGEVTSNKRFRVVYRMSFLPLKHGEFKAKFGVSPHALKVKPTSVTDLDGKARSVYLVRNPARPDVEMDIERVEEVTKKDNVWKTKAVFENEAAMFYDNETERVRDESALGFAKALTEEEIRKRATKVPPAQPEGGGEDDDDDGSSHSGDSDASGGSGDTRGPGEPGGGSGLEPASNARHSLVDLSVDSKATAPLAAGLLTPAKGAKSDVISVLGGGSQSGRKYTFQRGPSSAYGGAGDDLDDGPPARNAKEHAAKLSIWSILELKKKGTQMRNAREFLQKEPDAPDGDMLQEKIELAARCTQFHRGGVFDCSLTDYNKTCEDLRNPGEEIPAVARQYILDRRIKIWQEDPDSYNKFDEIMDIVFPWDRAMAKDKSSEKDAGGMGPFACTYDPTNPKVRALDISDSEKALKFGETVVKVILAPMLKIGQSGAQQVINFSNGFLADLLNMPDDGVEETLANVVTELLTCFRGILVMMFQTVDGGGSHDDFSDLATPPKQYTLAQSLAATIRSQPYWNGQKANYLKYRKPRERAEPRLQEIKTALAPGATAVPLDTFKTYMESIYMLKGELPEEAFDGIMGPMRDCAMHNLASIHEKLSSADGPLDDLRKYETFLAVAVNLFPSDGDFKHAMEDVRDRKAGAANETLLKDLKAACEAAEGATNFEEFVAKQDALGLALTAAKGLHEYPKLSALGVDSATLVMVDGIVASLCGPDGFADAACTKSLVTNLHLLKPWVPASARSMNGVSVCSFLEVFGEALGLAERRHATEMKHGSSVEDLAKKIPLEDVKEMIALVGPFNTKLDALDVQLTQKGAAINAAGIQKCMTSMHAFISGIVDQKLNDNKIRIDDFSGDAEVLTTWAGGCNGKIWSDKLKPADKNSLAATKACYDKTLGNIPAKTLVDLTAQVEEKWNQLKERKTILEAGRSQTGFPTDQFVVDAFNVVQRALTTIFEGKVIGAVDALKGNLVQMKTAIGGYKKKASTYDLWDDKQLQIWAKVVPAVLEIEKKAMAMIMISLNFPNRTYRLAFDSIRDNDMSYMGRMLGMCPRCRFDPWTLKLVEHYGDDICTERAVIDVVTRAMHEEVDNARREATHASIRRDVIKASCQSPTIELGLASGRFVDRKGKQICDCKSLEARGDDQTGEASGTEEPAPKRSRGPCGGACRAWLSEQLRGVPRAEQDLKGIHDAYKQQTPEERLKYTKDGAAATQAGREGVAKPFGPDAQDVQRALHRDARREELRVMKECVADRMRAQVHDEQQPPHLSYSSLAVLPTGANTFACIADGVAQARRTRHIADKKRALEQKLYDEALAAHTGQSDVSAETLEVVSGVCMSGLPLTTAWEHRPPLTSTVKSACWMPRSARDLAKLVASLDSSSNPACRRIASVLDSDWETRHLVVQHDKCEQFGKMPNTRSTCWIINRCCCRGDKLLLKAMVSGLYACLSRDFPTGKPARHDLQQGWFVACIVSRAPEPLAEEEAEDHVTQTWWLHISFQSLSPLFAVYTGMCSDSSIEDDFVKLEAEEAICCDYDVMDNIRDEVGYGAALHRRYYRLIASEALVGATQPKFQEARAVGEELCFWPGSVIYKRSAAFLRSQAAARGGAPGHGGDLHGAGGEGAEVGIDNGDEHKDHGDLDVHVDGIHGEGGLHVPAEVHLNIGCGEIVYYATTQRFVAYCRDCGHAKCSRERTALAGNRAATGRPVGFLAAWLLDGHNWTDKPNHCGMCISTMTYRMRQNARGIVERMAQIGDVNGQPTLEERRQEDRPLVPPPIEAVRATFYGGNLSPRTFCTPGKWEHGELTGPVIHMDMGMASSSASPASGAQPAMAQPVGAPFHLHGWVASDIDTGVLEVHGAARLRSMGVEIKKLDIFELHRGDWLTQVPSLIFMSNLCPPTGRRDYLQWLLKKYLQWNPSASERRLHYEVMCFEAVIAQCPSASVVTIMRSNEARRGGGTPVVEAQMGHVPGYVPKECNHDAGDDLRPLGGGGTNRVRMKLHGPLGPNDFISPNGDGSINVVALCAAATANRMKVLFLGEWDGSLSLGCAVGCMYHQTLDRELGIGMVFDRGIVPRRSLNNQRPSTYKEFYEYAMQYRAVQIVDEATRMNAPWPEDWEDRLNPYVGLNTACMWHWAQGFPFAVLALPSRSACTSLSQCFYFPSQCLHFPLAVLALPSRSACITFLSQRFPFAAHFISNSLSSILDKFCRVPYLTRFMKLMKQIKIKNMVIKTLGARLRSLKCAARGGVHHLQNAITRDSDHDRLNQQILERLEDEMSTDTVVLFGVYVSVELFGVYVPVRVYVPCRARIPVVTYRSDDLPWNYQKDVMVEYEVVQKQRLVIQLRSKRDPPADTSQKRRDLLKRLRDDSPKPTPPQEKGSMKVRRCSPVSKAEEGEEINSSQEDVAKEKKDVTKEKEVALEAPPRAVTVLPEQGATPTVVEGTDEITVAGASLLTGFDEALHGHGGESCPPDVARESSRLALASQILEEDIPLPASPKNSKDKNDGLFEDSDDAPARKTLNDILRRIGINPADVSSHVVDVSQDRVLKKRFLTLLRKLKFQKLKTWRLSVRNRVMRTRLNAISNASQVALTADDVAAQNDLEHLNRKPKCDFCGECQDGGQYFDKDACMKCYRHWKNHHGYIPRADAVKMYREDDCFKECWNNGMKAEADGSISLTVGEGEVTSNKRFRVVYRMSFLPLKHGEFKAKFGVSPHALKVKPTSVTDLDGKARSVYLVRNPARPDVEMDIERAEEVTKKDNVWKTRAVFENEAGMFYDNETERVLDESALGFAKALTEEEIRKKAARATAQFAGLTTPAKGAKSEVVSVLGGGSRSGRKQSFQRGPSSAYGGAGDDLDDGPPARNAEEHMAKLSIWAILDHKKKDTHMRNAREFLQKEPDAPDGDMLQEEIELAAKRTRFHRGGVFDVSLTDYNKTCEDLLNSGEEIPAVAKAMANDKSSGKEKGGMGPFACTYDPTNSNVRALDISDAEKALKFGATVVKVILAPMLKIGQSGAQQVINFFKGFLADLLNMPDDGVEETLANVVTELLTCFRRILVVMFQTVDGGGSHGDFSDLATPPKQHTLVQSLAATIRSQPCWNGQKANYLKYQKPRERAEPRIQEIKTALAPGATAAPLDTFKTYMESIYMLKGELSEEAFDGIMGPMRDCAKHNLASIHEKLSSADGPLGDLRKYETFLVVAVHLFPSDGEFKHAMEDVRDRKAGAANETLLKDLKAACEAAGATTSFEGFVAKQDALGVALTAAKGLHQYPKLSALGVDSATFTMVDGIVASLCGPDGFADAACTKSLVTNLHLLKPWVPASTHSMKGVSVSSFPEVFGEAFGLAERRHATEMKRGSSVEDLAKKIPLEEVKEMIALVGPSNTKLDALGVHLTQKGAAISTAGIHVYLTSMHAFISDIVDQGLNHNKLRVDDFSGDAEVLTTWAGGCDGKTWSDKLKPDDKNGLAATKACYDKTLGNIAAKTLVDLTAQVEEKWNQLKERKTILEAGRSQTGFPTDQFVVDAFNVVQRALTTIFEGKVIGAVDALKGNLVQMKTAIGGYKKKASTYDLWDDKQLQIWAKVVPAVLEIEKKAMAMIMIS</sequence>
<feature type="region of interest" description="Disordered" evidence="1">
    <location>
        <begin position="2688"/>
        <end position="2743"/>
    </location>
</feature>
<reference evidence="2" key="1">
    <citation type="submission" date="2023-10" db="EMBL/GenBank/DDBJ databases">
        <authorList>
            <person name="Chen Y."/>
            <person name="Shah S."/>
            <person name="Dougan E. K."/>
            <person name="Thang M."/>
            <person name="Chan C."/>
        </authorList>
    </citation>
    <scope>NUCLEOTIDE SEQUENCE [LARGE SCALE GENOMIC DNA]</scope>
</reference>
<feature type="compositionally biased region" description="Basic and acidic residues" evidence="1">
    <location>
        <begin position="2390"/>
        <end position="2402"/>
    </location>
</feature>
<dbReference type="Proteomes" id="UP001189429">
    <property type="component" value="Unassembled WGS sequence"/>
</dbReference>
<accession>A0ABN9TQE9</accession>
<feature type="compositionally biased region" description="Basic and acidic residues" evidence="1">
    <location>
        <begin position="4954"/>
        <end position="4968"/>
    </location>
</feature>
<dbReference type="EMBL" id="CAUYUJ010014937">
    <property type="protein sequence ID" value="CAK0847873.1"/>
    <property type="molecule type" value="Genomic_DNA"/>
</dbReference>
<evidence type="ECO:0000313" key="3">
    <source>
        <dbReference type="Proteomes" id="UP001189429"/>
    </source>
</evidence>
<comment type="caution">
    <text evidence="2">The sequence shown here is derived from an EMBL/GenBank/DDBJ whole genome shotgun (WGS) entry which is preliminary data.</text>
</comment>